<feature type="transmembrane region" description="Helical" evidence="1">
    <location>
        <begin position="191"/>
        <end position="209"/>
    </location>
</feature>
<dbReference type="InterPro" id="IPR010699">
    <property type="entry name" value="DUF1275"/>
</dbReference>
<evidence type="ECO:0000313" key="3">
    <source>
        <dbReference type="Proteomes" id="UP000050517"/>
    </source>
</evidence>
<dbReference type="PANTHER" id="PTHR37314">
    <property type="entry name" value="SLR0142 PROTEIN"/>
    <property type="match status" value="1"/>
</dbReference>
<dbReference type="Proteomes" id="UP000050517">
    <property type="component" value="Unassembled WGS sequence"/>
</dbReference>
<keyword evidence="1" id="KW-0472">Membrane</keyword>
<sequence>MKRREVWREILDGTYDYMAPYYNLREFFLGVMLASLAGATGAAAWLYSSGWYVTFMTGNTERMVLEPIHGSTGAGLAALSAVVVFVIGALTATLARIYLWSHARHGAMVVTTIAIILAFLSDLWAGNHESGLTPTPILFLAFGLGALNTSISRRGQVVMPLSYVTGTLVKIGQGIALHIAGKQKWMWFPQLATYLGFVFGAAVGGATFYHQGVENALFLLCLGAMAMTAVTWRMDHSSLMRKDGH</sequence>
<dbReference type="EMBL" id="LKST01000004">
    <property type="protein sequence ID" value="KQB83167.1"/>
    <property type="molecule type" value="Genomic_DNA"/>
</dbReference>
<feature type="transmembrane region" description="Helical" evidence="1">
    <location>
        <begin position="107"/>
        <end position="125"/>
    </location>
</feature>
<evidence type="ECO:0008006" key="4">
    <source>
        <dbReference type="Google" id="ProtNLM"/>
    </source>
</evidence>
<dbReference type="STRING" id="1544416.Cocul_02140"/>
<dbReference type="PATRIC" id="fig|1544416.3.peg.2135"/>
<feature type="transmembrane region" description="Helical" evidence="1">
    <location>
        <begin position="27"/>
        <end position="48"/>
    </location>
</feature>
<name>A0A0Q0UAL0_9CORY</name>
<dbReference type="Pfam" id="PF06912">
    <property type="entry name" value="DUF1275"/>
    <property type="match status" value="1"/>
</dbReference>
<feature type="transmembrane region" description="Helical" evidence="1">
    <location>
        <begin position="215"/>
        <end position="232"/>
    </location>
</feature>
<dbReference type="OrthoDB" id="3544269at2"/>
<protein>
    <recommendedName>
        <fullName evidence="4">DUF1275 domain-containing protein</fullName>
    </recommendedName>
</protein>
<keyword evidence="1" id="KW-1133">Transmembrane helix</keyword>
<keyword evidence="1" id="KW-0812">Transmembrane</keyword>
<dbReference type="PANTHER" id="PTHR37314:SF4">
    <property type="entry name" value="UPF0700 TRANSMEMBRANE PROTEIN YOAK"/>
    <property type="match status" value="1"/>
</dbReference>
<gene>
    <name evidence="2" type="ORF">Cocul_02140</name>
</gene>
<keyword evidence="3" id="KW-1185">Reference proteome</keyword>
<reference evidence="2 3" key="1">
    <citation type="submission" date="2015-10" db="EMBL/GenBank/DDBJ databases">
        <title>Corynebacteirum lowii and Corynebacterium oculi species nova, derived from human clinical disease and and emended description of Corynebacterium mastiditis.</title>
        <authorList>
            <person name="Bernard K."/>
            <person name="Pacheco A.L."/>
            <person name="Mcdougall C."/>
            <person name="Burtx T."/>
            <person name="Weibe D."/>
            <person name="Tyler S."/>
            <person name="Olson A.B."/>
            <person name="Cnockaert M."/>
            <person name="Eguchi H."/>
            <person name="Kuwahara T."/>
            <person name="Nakayama-Imaohji H."/>
            <person name="Boudewijins M."/>
            <person name="Van Hoecke F."/>
            <person name="Bernier A.-M."/>
            <person name="Vandamme P."/>
        </authorList>
    </citation>
    <scope>NUCLEOTIDE SEQUENCE [LARGE SCALE GENOMIC DNA]</scope>
    <source>
        <strain evidence="2 3">NML 130210</strain>
    </source>
</reference>
<accession>A0A0Q0UAL0</accession>
<proteinExistence type="predicted"/>
<evidence type="ECO:0000313" key="2">
    <source>
        <dbReference type="EMBL" id="KQB83167.1"/>
    </source>
</evidence>
<organism evidence="2 3">
    <name type="scientific">Corynebacterium oculi</name>
    <dbReference type="NCBI Taxonomy" id="1544416"/>
    <lineage>
        <taxon>Bacteria</taxon>
        <taxon>Bacillati</taxon>
        <taxon>Actinomycetota</taxon>
        <taxon>Actinomycetes</taxon>
        <taxon>Mycobacteriales</taxon>
        <taxon>Corynebacteriaceae</taxon>
        <taxon>Corynebacterium</taxon>
    </lineage>
</organism>
<evidence type="ECO:0000256" key="1">
    <source>
        <dbReference type="SAM" id="Phobius"/>
    </source>
</evidence>
<dbReference type="RefSeq" id="WP_055123203.1">
    <property type="nucleotide sequence ID" value="NZ_LKST01000004.1"/>
</dbReference>
<feature type="transmembrane region" description="Helical" evidence="1">
    <location>
        <begin position="68"/>
        <end position="95"/>
    </location>
</feature>
<comment type="caution">
    <text evidence="2">The sequence shown here is derived from an EMBL/GenBank/DDBJ whole genome shotgun (WGS) entry which is preliminary data.</text>
</comment>
<feature type="transmembrane region" description="Helical" evidence="1">
    <location>
        <begin position="131"/>
        <end position="151"/>
    </location>
</feature>
<dbReference type="AlphaFoldDB" id="A0A0Q0UAL0"/>